<proteinExistence type="predicted"/>
<feature type="transmembrane region" description="Helical" evidence="1">
    <location>
        <begin position="201"/>
        <end position="222"/>
    </location>
</feature>
<feature type="transmembrane region" description="Helical" evidence="1">
    <location>
        <begin position="123"/>
        <end position="149"/>
    </location>
</feature>
<evidence type="ECO:0000313" key="3">
    <source>
        <dbReference type="Proteomes" id="UP001205105"/>
    </source>
</evidence>
<name>A0AAD5H1D8_9CHLO</name>
<gene>
    <name evidence="2" type="ORF">COHA_010330</name>
</gene>
<evidence type="ECO:0000313" key="2">
    <source>
        <dbReference type="EMBL" id="KAI7835777.1"/>
    </source>
</evidence>
<keyword evidence="1" id="KW-0812">Transmembrane</keyword>
<reference evidence="2" key="1">
    <citation type="submission" date="2020-11" db="EMBL/GenBank/DDBJ databases">
        <title>Chlorella ohadii genome sequencing and assembly.</title>
        <authorList>
            <person name="Murik O."/>
            <person name="Treves H."/>
            <person name="Kedem I."/>
            <person name="Shotland Y."/>
            <person name="Kaplan A."/>
        </authorList>
    </citation>
    <scope>NUCLEOTIDE SEQUENCE</scope>
    <source>
        <strain evidence="2">1</strain>
    </source>
</reference>
<comment type="caution">
    <text evidence="2">The sequence shown here is derived from an EMBL/GenBank/DDBJ whole genome shotgun (WGS) entry which is preliminary data.</text>
</comment>
<dbReference type="Proteomes" id="UP001205105">
    <property type="component" value="Unassembled WGS sequence"/>
</dbReference>
<keyword evidence="1" id="KW-1133">Transmembrane helix</keyword>
<dbReference type="AlphaFoldDB" id="A0AAD5H1D8"/>
<evidence type="ECO:0000256" key="1">
    <source>
        <dbReference type="SAM" id="Phobius"/>
    </source>
</evidence>
<sequence>MWLGWHPTLRGDIRAQFSAVLFQLIIVRKQWARASTVEARLVPTLSLAYFSSFLLFMLVCPKLYWRNRTWLLPLQMVGIALTPWHNRVDAALGLLLSQPPQPGPVSCFRDVVRIAAGTRGITMLIWTCLVMHPPLAALLAHAAITLLAWNPLYCSTAALASPLSVQRQAALARLLDALCMPLAAVQPIVGQLPTTFQDDHALCMATTGWFHILIQLLAPLFYNVWLWRPLPRSSTAAADGLQASCSGVLGLVQRGAAACDRTLHRALGGGASWPVRLAVAYYVLANAWLIFRV</sequence>
<keyword evidence="1" id="KW-0472">Membrane</keyword>
<keyword evidence="3" id="KW-1185">Reference proteome</keyword>
<feature type="transmembrane region" description="Helical" evidence="1">
    <location>
        <begin position="47"/>
        <end position="65"/>
    </location>
</feature>
<organism evidence="2 3">
    <name type="scientific">Chlorella ohadii</name>
    <dbReference type="NCBI Taxonomy" id="2649997"/>
    <lineage>
        <taxon>Eukaryota</taxon>
        <taxon>Viridiplantae</taxon>
        <taxon>Chlorophyta</taxon>
        <taxon>core chlorophytes</taxon>
        <taxon>Trebouxiophyceae</taxon>
        <taxon>Chlorellales</taxon>
        <taxon>Chlorellaceae</taxon>
        <taxon>Chlorella clade</taxon>
        <taxon>Chlorella</taxon>
    </lineage>
</organism>
<accession>A0AAD5H1D8</accession>
<protein>
    <submittedName>
        <fullName evidence="2">Uncharacterized protein</fullName>
    </submittedName>
</protein>
<dbReference type="EMBL" id="JADXDR010000228">
    <property type="protein sequence ID" value="KAI7835777.1"/>
    <property type="molecule type" value="Genomic_DNA"/>
</dbReference>